<gene>
    <name evidence="1" type="ORF">DPMN_103604</name>
</gene>
<proteinExistence type="predicted"/>
<reference evidence="1" key="2">
    <citation type="submission" date="2020-11" db="EMBL/GenBank/DDBJ databases">
        <authorList>
            <person name="McCartney M.A."/>
            <person name="Auch B."/>
            <person name="Kono T."/>
            <person name="Mallez S."/>
            <person name="Becker A."/>
            <person name="Gohl D.M."/>
            <person name="Silverstein K.A.T."/>
            <person name="Koren S."/>
            <person name="Bechman K.B."/>
            <person name="Herman A."/>
            <person name="Abrahante J.E."/>
            <person name="Garbe J."/>
        </authorList>
    </citation>
    <scope>NUCLEOTIDE SEQUENCE</scope>
    <source>
        <strain evidence="1">Duluth1</strain>
        <tissue evidence="1">Whole animal</tissue>
    </source>
</reference>
<evidence type="ECO:0000313" key="2">
    <source>
        <dbReference type="Proteomes" id="UP000828390"/>
    </source>
</evidence>
<organism evidence="1 2">
    <name type="scientific">Dreissena polymorpha</name>
    <name type="common">Zebra mussel</name>
    <name type="synonym">Mytilus polymorpha</name>
    <dbReference type="NCBI Taxonomy" id="45954"/>
    <lineage>
        <taxon>Eukaryota</taxon>
        <taxon>Metazoa</taxon>
        <taxon>Spiralia</taxon>
        <taxon>Lophotrochozoa</taxon>
        <taxon>Mollusca</taxon>
        <taxon>Bivalvia</taxon>
        <taxon>Autobranchia</taxon>
        <taxon>Heteroconchia</taxon>
        <taxon>Euheterodonta</taxon>
        <taxon>Imparidentia</taxon>
        <taxon>Neoheterodontei</taxon>
        <taxon>Myida</taxon>
        <taxon>Dreissenoidea</taxon>
        <taxon>Dreissenidae</taxon>
        <taxon>Dreissena</taxon>
    </lineage>
</organism>
<name>A0A9D4K2F2_DREPO</name>
<protein>
    <submittedName>
        <fullName evidence="1">Uncharacterized protein</fullName>
    </submittedName>
</protein>
<dbReference type="Proteomes" id="UP000828390">
    <property type="component" value="Unassembled WGS sequence"/>
</dbReference>
<keyword evidence="2" id="KW-1185">Reference proteome</keyword>
<comment type="caution">
    <text evidence="1">The sequence shown here is derived from an EMBL/GenBank/DDBJ whole genome shotgun (WGS) entry which is preliminary data.</text>
</comment>
<reference evidence="1" key="1">
    <citation type="journal article" date="2019" name="bioRxiv">
        <title>The Genome of the Zebra Mussel, Dreissena polymorpha: A Resource for Invasive Species Research.</title>
        <authorList>
            <person name="McCartney M.A."/>
            <person name="Auch B."/>
            <person name="Kono T."/>
            <person name="Mallez S."/>
            <person name="Zhang Y."/>
            <person name="Obille A."/>
            <person name="Becker A."/>
            <person name="Abrahante J.E."/>
            <person name="Garbe J."/>
            <person name="Badalamenti J.P."/>
            <person name="Herman A."/>
            <person name="Mangelson H."/>
            <person name="Liachko I."/>
            <person name="Sullivan S."/>
            <person name="Sone E.D."/>
            <person name="Koren S."/>
            <person name="Silverstein K.A.T."/>
            <person name="Beckman K.B."/>
            <person name="Gohl D.M."/>
        </authorList>
    </citation>
    <scope>NUCLEOTIDE SEQUENCE</scope>
    <source>
        <strain evidence="1">Duluth1</strain>
        <tissue evidence="1">Whole animal</tissue>
    </source>
</reference>
<sequence length="69" mass="7778">MLPHFKKRSIIQTFSVSIKCGHYLNLEKIVYRVPQRARHGAVTASKGVTARGHRVGTSAHHHATHRVQL</sequence>
<dbReference type="EMBL" id="JAIWYP010000004">
    <property type="protein sequence ID" value="KAH3830362.1"/>
    <property type="molecule type" value="Genomic_DNA"/>
</dbReference>
<evidence type="ECO:0000313" key="1">
    <source>
        <dbReference type="EMBL" id="KAH3830362.1"/>
    </source>
</evidence>
<dbReference type="AlphaFoldDB" id="A0A9D4K2F2"/>
<accession>A0A9D4K2F2</accession>